<feature type="region of interest" description="Disordered" evidence="1">
    <location>
        <begin position="147"/>
        <end position="171"/>
    </location>
</feature>
<evidence type="ECO:0000313" key="3">
    <source>
        <dbReference type="EMBL" id="KAK9866945.1"/>
    </source>
</evidence>
<dbReference type="EMBL" id="JALJOV010000121">
    <property type="protein sequence ID" value="KAK9866945.1"/>
    <property type="molecule type" value="Genomic_DNA"/>
</dbReference>
<dbReference type="AlphaFoldDB" id="A0AAW1TDY2"/>
<feature type="transmembrane region" description="Helical" evidence="2">
    <location>
        <begin position="188"/>
        <end position="208"/>
    </location>
</feature>
<organism evidence="3 4">
    <name type="scientific">Apatococcus fuscideae</name>
    <dbReference type="NCBI Taxonomy" id="2026836"/>
    <lineage>
        <taxon>Eukaryota</taxon>
        <taxon>Viridiplantae</taxon>
        <taxon>Chlorophyta</taxon>
        <taxon>core chlorophytes</taxon>
        <taxon>Trebouxiophyceae</taxon>
        <taxon>Chlorellales</taxon>
        <taxon>Chlorellaceae</taxon>
        <taxon>Apatococcus</taxon>
    </lineage>
</organism>
<evidence type="ECO:0008006" key="5">
    <source>
        <dbReference type="Google" id="ProtNLM"/>
    </source>
</evidence>
<evidence type="ECO:0000313" key="4">
    <source>
        <dbReference type="Proteomes" id="UP001485043"/>
    </source>
</evidence>
<keyword evidence="2" id="KW-0812">Transmembrane</keyword>
<dbReference type="Proteomes" id="UP001485043">
    <property type="component" value="Unassembled WGS sequence"/>
</dbReference>
<evidence type="ECO:0000256" key="2">
    <source>
        <dbReference type="SAM" id="Phobius"/>
    </source>
</evidence>
<sequence>MDGVGGELWLIDRDLSTSYKVLDGPLDDVSQLHWAPDSASLAVVIGRSHVQEHYSFRIIRIASFQGRSTDAVFLPELCSEVSLVQWCPEGRYLLAVISYDPREYEDDENAAHMRLLMADLAPSLAVHYFQQIETLGIQALALTPRQITSEPNSPSATPTQETTSPQPISTNNSADPHLDYFKMASRSVMAFFMACALLVVCLFGAVSADTPINIPNFSCPSNKTEKYPYVNHPFEYISCKGGKSYLKFCPENEEFKGGKCTSTSG</sequence>
<keyword evidence="2" id="KW-0472">Membrane</keyword>
<keyword evidence="2" id="KW-1133">Transmembrane helix</keyword>
<dbReference type="SUPFAM" id="SSF82171">
    <property type="entry name" value="DPP6 N-terminal domain-like"/>
    <property type="match status" value="1"/>
</dbReference>
<proteinExistence type="predicted"/>
<keyword evidence="4" id="KW-1185">Reference proteome</keyword>
<accession>A0AAW1TDY2</accession>
<reference evidence="3 4" key="1">
    <citation type="journal article" date="2024" name="Nat. Commun.">
        <title>Phylogenomics reveals the evolutionary origins of lichenization in chlorophyte algae.</title>
        <authorList>
            <person name="Puginier C."/>
            <person name="Libourel C."/>
            <person name="Otte J."/>
            <person name="Skaloud P."/>
            <person name="Haon M."/>
            <person name="Grisel S."/>
            <person name="Petersen M."/>
            <person name="Berrin J.G."/>
            <person name="Delaux P.M."/>
            <person name="Dal Grande F."/>
            <person name="Keller J."/>
        </authorList>
    </citation>
    <scope>NUCLEOTIDE SEQUENCE [LARGE SCALE GENOMIC DNA]</scope>
    <source>
        <strain evidence="3 4">SAG 2523</strain>
    </source>
</reference>
<evidence type="ECO:0000256" key="1">
    <source>
        <dbReference type="SAM" id="MobiDB-lite"/>
    </source>
</evidence>
<name>A0AAW1TDY2_9CHLO</name>
<comment type="caution">
    <text evidence="3">The sequence shown here is derived from an EMBL/GenBank/DDBJ whole genome shotgun (WGS) entry which is preliminary data.</text>
</comment>
<gene>
    <name evidence="3" type="ORF">WJX84_001113</name>
</gene>
<protein>
    <recommendedName>
        <fullName evidence="5">Vitellogenin</fullName>
    </recommendedName>
</protein>